<organism evidence="5 6">
    <name type="scientific">Aliiroseovarius zhejiangensis</name>
    <dbReference type="NCBI Taxonomy" id="1632025"/>
    <lineage>
        <taxon>Bacteria</taxon>
        <taxon>Pseudomonadati</taxon>
        <taxon>Pseudomonadota</taxon>
        <taxon>Alphaproteobacteria</taxon>
        <taxon>Rhodobacterales</taxon>
        <taxon>Paracoccaceae</taxon>
        <taxon>Aliiroseovarius</taxon>
    </lineage>
</organism>
<evidence type="ECO:0000256" key="2">
    <source>
        <dbReference type="ARBA" id="ARBA00007639"/>
    </source>
</evidence>
<dbReference type="EMBL" id="BNCH01000001">
    <property type="protein sequence ID" value="GHE90876.1"/>
    <property type="molecule type" value="Genomic_DNA"/>
</dbReference>
<evidence type="ECO:0000259" key="4">
    <source>
        <dbReference type="Pfam" id="PF00532"/>
    </source>
</evidence>
<sequence>MAIVFALVLTGLRAEPVSANIPRQVCVLVPHFKDEYWLSVGYGLEQEARHHDIDLLFYEAGGYRALATQIAQLNDCAARGVDAILIGAVTSDHAELLSAIRDVSSRVPVLGLVNELRSPDLSGRIWVDWRQMGLVLGSYLADLHPADTVPQRAVLVSGPEEAGWTGPLEQGLRKGLATSSIEIIAVFSADTGLRQQLALVEEAFATIPKIDLLIGSAPAVEAAIGLISNTGQNSDVRLASTYISHTIKRSLTNGRVLAVPFDDPRQQGMLAIRQLLSVAGKRQHAAMGGPEIVLVSGQDDVIDKVVLSPADYFPVIQ</sequence>
<dbReference type="NCBIfam" id="NF008185">
    <property type="entry name" value="PRK10936.1"/>
    <property type="match status" value="1"/>
</dbReference>
<evidence type="ECO:0000256" key="1">
    <source>
        <dbReference type="ARBA" id="ARBA00004196"/>
    </source>
</evidence>
<dbReference type="Proteomes" id="UP000609802">
    <property type="component" value="Unassembled WGS sequence"/>
</dbReference>
<dbReference type="InterPro" id="IPR001761">
    <property type="entry name" value="Peripla_BP/Lac1_sug-bd_dom"/>
</dbReference>
<name>A0ABQ3IPX3_9RHOB</name>
<protein>
    <submittedName>
        <fullName evidence="5">TMAO reductase system periplasmic protein TorT</fullName>
    </submittedName>
</protein>
<gene>
    <name evidence="5" type="primary">torT</name>
    <name evidence="5" type="ORF">GCM10016455_09110</name>
</gene>
<dbReference type="Gene3D" id="3.40.50.2300">
    <property type="match status" value="2"/>
</dbReference>
<keyword evidence="3" id="KW-0732">Signal</keyword>
<comment type="caution">
    <text evidence="5">The sequence shown here is derived from an EMBL/GenBank/DDBJ whole genome shotgun (WGS) entry which is preliminary data.</text>
</comment>
<evidence type="ECO:0000313" key="5">
    <source>
        <dbReference type="EMBL" id="GHE90876.1"/>
    </source>
</evidence>
<dbReference type="Pfam" id="PF00532">
    <property type="entry name" value="Peripla_BP_1"/>
    <property type="match status" value="1"/>
</dbReference>
<dbReference type="RefSeq" id="WP_191285254.1">
    <property type="nucleotide sequence ID" value="NZ_BNCH01000001.1"/>
</dbReference>
<reference evidence="6" key="1">
    <citation type="journal article" date="2019" name="Int. J. Syst. Evol. Microbiol.">
        <title>The Global Catalogue of Microorganisms (GCM) 10K type strain sequencing project: providing services to taxonomists for standard genome sequencing and annotation.</title>
        <authorList>
            <consortium name="The Broad Institute Genomics Platform"/>
            <consortium name="The Broad Institute Genome Sequencing Center for Infectious Disease"/>
            <person name="Wu L."/>
            <person name="Ma J."/>
        </authorList>
    </citation>
    <scope>NUCLEOTIDE SEQUENCE [LARGE SCALE GENOMIC DNA]</scope>
    <source>
        <strain evidence="6">KCTC 42443</strain>
    </source>
</reference>
<dbReference type="SUPFAM" id="SSF53822">
    <property type="entry name" value="Periplasmic binding protein-like I"/>
    <property type="match status" value="1"/>
</dbReference>
<evidence type="ECO:0000256" key="3">
    <source>
        <dbReference type="ARBA" id="ARBA00022729"/>
    </source>
</evidence>
<feature type="domain" description="Periplasmic binding protein/LacI sugar binding" evidence="4">
    <location>
        <begin position="24"/>
        <end position="227"/>
    </location>
</feature>
<evidence type="ECO:0000313" key="6">
    <source>
        <dbReference type="Proteomes" id="UP000609802"/>
    </source>
</evidence>
<dbReference type="PANTHER" id="PTHR46847:SF1">
    <property type="entry name" value="D-ALLOSE-BINDING PERIPLASMIC PROTEIN-RELATED"/>
    <property type="match status" value="1"/>
</dbReference>
<comment type="subcellular location">
    <subcellularLocation>
        <location evidence="1">Cell envelope</location>
    </subcellularLocation>
</comment>
<dbReference type="PANTHER" id="PTHR46847">
    <property type="entry name" value="D-ALLOSE-BINDING PERIPLASMIC PROTEIN-RELATED"/>
    <property type="match status" value="1"/>
</dbReference>
<comment type="similarity">
    <text evidence="2">Belongs to the bacterial solute-binding protein 2 family.</text>
</comment>
<dbReference type="CDD" id="cd06306">
    <property type="entry name" value="PBP1_TorT-like"/>
    <property type="match status" value="1"/>
</dbReference>
<accession>A0ABQ3IPX3</accession>
<dbReference type="InterPro" id="IPR028082">
    <property type="entry name" value="Peripla_BP_I"/>
</dbReference>
<proteinExistence type="inferred from homology"/>
<keyword evidence="6" id="KW-1185">Reference proteome</keyword>